<dbReference type="InterPro" id="IPR051159">
    <property type="entry name" value="Hexapeptide_acetyltransf"/>
</dbReference>
<dbReference type="STRING" id="163359.A9R16_13785"/>
<gene>
    <name evidence="1" type="ORF">C4900_04550</name>
</gene>
<dbReference type="GO" id="GO:0016746">
    <property type="term" value="F:acyltransferase activity"/>
    <property type="evidence" value="ECO:0007669"/>
    <property type="project" value="UniProtKB-KW"/>
</dbReference>
<sequence>MSYLDRVRRREGPLADALYRGYKGIQRLNVPEVPLLYAVLAKERLARHHVGGWVKRKLYDEPLFRRQCRVCGRGLCLFDGIPAIWGGLSVEIGENVVMHGTSTLVGAKVFDNPRLVIGDRSHCGSYFSVAVGADVTIGSDVLIGNRVSLFAYDSHPRDPIKRAAGLPAEPASSRPIVIEDGAWICMGAIILKGVTVGENAIVAAGAVVVENVPANSVVGGNPARVLSGHPGRSRQVRSGQV</sequence>
<dbReference type="SUPFAM" id="SSF51161">
    <property type="entry name" value="Trimeric LpxA-like enzymes"/>
    <property type="match status" value="1"/>
</dbReference>
<evidence type="ECO:0000313" key="1">
    <source>
        <dbReference type="EMBL" id="RCN59019.1"/>
    </source>
</evidence>
<proteinExistence type="predicted"/>
<dbReference type="Pfam" id="PF00132">
    <property type="entry name" value="Hexapep"/>
    <property type="match status" value="1"/>
</dbReference>
<dbReference type="OrthoDB" id="9815592at2"/>
<keyword evidence="1" id="KW-0012">Acyltransferase</keyword>
<keyword evidence="2" id="KW-1185">Reference proteome</keyword>
<name>A0A1C2G0H1_9GAMM</name>
<reference evidence="1 2" key="1">
    <citation type="submission" date="2018-02" db="EMBL/GenBank/DDBJ databases">
        <title>Insights into the biology of acidophilic members of the Acidiferrobacteraceae family derived from comparative genomic analyses.</title>
        <authorList>
            <person name="Issotta F."/>
            <person name="Thyssen C."/>
            <person name="Mena C."/>
            <person name="Moya A."/>
            <person name="Bellenberg S."/>
            <person name="Sproer C."/>
            <person name="Covarrubias P.C."/>
            <person name="Sand W."/>
            <person name="Quatrini R."/>
            <person name="Vera M."/>
        </authorList>
    </citation>
    <scope>NUCLEOTIDE SEQUENCE [LARGE SCALE GENOMIC DNA]</scope>
    <source>
        <strain evidence="2">m-1</strain>
    </source>
</reference>
<dbReference type="InterPro" id="IPR011004">
    <property type="entry name" value="Trimer_LpxA-like_sf"/>
</dbReference>
<comment type="caution">
    <text evidence="1">The sequence shown here is derived from an EMBL/GenBank/DDBJ whole genome shotgun (WGS) entry which is preliminary data.</text>
</comment>
<dbReference type="EMBL" id="PSYR01000001">
    <property type="protein sequence ID" value="RCN59019.1"/>
    <property type="molecule type" value="Genomic_DNA"/>
</dbReference>
<accession>A0A1C2G0H1</accession>
<dbReference type="Gene3D" id="2.160.10.10">
    <property type="entry name" value="Hexapeptide repeat proteins"/>
    <property type="match status" value="1"/>
</dbReference>
<dbReference type="CDD" id="cd04647">
    <property type="entry name" value="LbH_MAT_like"/>
    <property type="match status" value="1"/>
</dbReference>
<dbReference type="AlphaFoldDB" id="A0A1C2G0H1"/>
<protein>
    <submittedName>
        <fullName evidence="1">Acyltransferase</fullName>
    </submittedName>
</protein>
<keyword evidence="1" id="KW-0808">Transferase</keyword>
<evidence type="ECO:0000313" key="2">
    <source>
        <dbReference type="Proteomes" id="UP000253250"/>
    </source>
</evidence>
<dbReference type="Proteomes" id="UP000253250">
    <property type="component" value="Unassembled WGS sequence"/>
</dbReference>
<organism evidence="1 2">
    <name type="scientific">Acidiferrobacter thiooxydans</name>
    <dbReference type="NCBI Taxonomy" id="163359"/>
    <lineage>
        <taxon>Bacteria</taxon>
        <taxon>Pseudomonadati</taxon>
        <taxon>Pseudomonadota</taxon>
        <taxon>Gammaproteobacteria</taxon>
        <taxon>Acidiferrobacterales</taxon>
        <taxon>Acidiferrobacteraceae</taxon>
        <taxon>Acidiferrobacter</taxon>
    </lineage>
</organism>
<dbReference type="InterPro" id="IPR001451">
    <property type="entry name" value="Hexapep"/>
</dbReference>
<dbReference type="PANTHER" id="PTHR23416">
    <property type="entry name" value="SIALIC ACID SYNTHASE-RELATED"/>
    <property type="match status" value="1"/>
</dbReference>
<dbReference type="RefSeq" id="WP_065971108.1">
    <property type="nucleotide sequence ID" value="NZ_CP080624.1"/>
</dbReference>